<feature type="transmembrane region" description="Helical" evidence="7">
    <location>
        <begin position="157"/>
        <end position="179"/>
    </location>
</feature>
<feature type="transmembrane region" description="Helical" evidence="7">
    <location>
        <begin position="407"/>
        <end position="427"/>
    </location>
</feature>
<accession>A0ABV9HIQ4</accession>
<dbReference type="PANTHER" id="PTHR43266:SF2">
    <property type="entry name" value="MAJOR FACILITATOR SUPERFAMILY (MFS) PROFILE DOMAIN-CONTAINING PROTEIN"/>
    <property type="match status" value="1"/>
</dbReference>
<dbReference type="CDD" id="cd06173">
    <property type="entry name" value="MFS_MefA_like"/>
    <property type="match status" value="1"/>
</dbReference>
<dbReference type="Pfam" id="PF07690">
    <property type="entry name" value="MFS_1"/>
    <property type="match status" value="2"/>
</dbReference>
<dbReference type="RefSeq" id="WP_377135213.1">
    <property type="nucleotide sequence ID" value="NZ_JBHSFI010000003.1"/>
</dbReference>
<feature type="transmembrane region" description="Helical" evidence="7">
    <location>
        <begin position="314"/>
        <end position="334"/>
    </location>
</feature>
<feature type="transmembrane region" description="Helical" evidence="7">
    <location>
        <begin position="255"/>
        <end position="278"/>
    </location>
</feature>
<feature type="transmembrane region" description="Helical" evidence="7">
    <location>
        <begin position="373"/>
        <end position="395"/>
    </location>
</feature>
<protein>
    <submittedName>
        <fullName evidence="9">MFS transporter</fullName>
    </submittedName>
</protein>
<dbReference type="InterPro" id="IPR020846">
    <property type="entry name" value="MFS_dom"/>
</dbReference>
<evidence type="ECO:0000313" key="10">
    <source>
        <dbReference type="Proteomes" id="UP001596011"/>
    </source>
</evidence>
<organism evidence="9 10">
    <name type="scientific">Promicromonospora alba</name>
    <dbReference type="NCBI Taxonomy" id="1616110"/>
    <lineage>
        <taxon>Bacteria</taxon>
        <taxon>Bacillati</taxon>
        <taxon>Actinomycetota</taxon>
        <taxon>Actinomycetes</taxon>
        <taxon>Micrococcales</taxon>
        <taxon>Promicromonosporaceae</taxon>
        <taxon>Promicromonospora</taxon>
    </lineage>
</organism>
<keyword evidence="4 7" id="KW-0812">Transmembrane</keyword>
<evidence type="ECO:0000256" key="3">
    <source>
        <dbReference type="ARBA" id="ARBA00022475"/>
    </source>
</evidence>
<reference evidence="10" key="1">
    <citation type="journal article" date="2019" name="Int. J. Syst. Evol. Microbiol.">
        <title>The Global Catalogue of Microorganisms (GCM) 10K type strain sequencing project: providing services to taxonomists for standard genome sequencing and annotation.</title>
        <authorList>
            <consortium name="The Broad Institute Genomics Platform"/>
            <consortium name="The Broad Institute Genome Sequencing Center for Infectious Disease"/>
            <person name="Wu L."/>
            <person name="Ma J."/>
        </authorList>
    </citation>
    <scope>NUCLEOTIDE SEQUENCE [LARGE SCALE GENOMIC DNA]</scope>
    <source>
        <strain evidence="10">CCUG 42722</strain>
    </source>
</reference>
<evidence type="ECO:0000256" key="1">
    <source>
        <dbReference type="ARBA" id="ARBA00004651"/>
    </source>
</evidence>
<keyword evidence="5 7" id="KW-1133">Transmembrane helix</keyword>
<comment type="subcellular location">
    <subcellularLocation>
        <location evidence="1">Cell membrane</location>
        <topology evidence="1">Multi-pass membrane protein</topology>
    </subcellularLocation>
</comment>
<feature type="domain" description="Major facilitator superfamily (MFS) profile" evidence="8">
    <location>
        <begin position="251"/>
        <end position="436"/>
    </location>
</feature>
<feature type="transmembrane region" description="Helical" evidence="7">
    <location>
        <begin position="185"/>
        <end position="204"/>
    </location>
</feature>
<evidence type="ECO:0000256" key="6">
    <source>
        <dbReference type="ARBA" id="ARBA00023136"/>
    </source>
</evidence>
<sequence>MQDWRGTLAETSDESVARPRGGAFRLLRRNRDFRVLWTARAVSVLGDSLGLVALLVHLQAEAGAAVAVALLLLAGDCVPGLFGPVAGLISDRFGLRRVMIACEVVQGLLVLAIAAALPPLPVLLVLVAARGIGATTFIAASRSAVPRMVDEDDLEAANSALGVGTYGLEALGPLIAAALFTLSGIRGVLLVDVATFAVSALVLARLPALGSALRAAAGDGAPSDGALADGAPPVGWYRELTAGFVHLRSIPTVRVIAAGFVGVVAFSGVDDVALVFLARDELGGSSSDAAILYAGVGIGLLFGYLLLGRVGGRWPALGLLLVGFVVSSAGNLVTGLAGSIAAAMVLQTLRGAGIAALDVGVNTHLQRIVPPAVLGQAFGTLYGAIGLAAGLSYALGGLLLAATDARITFVVAGAGGLLVSAAAAVALRRAARRPAT</sequence>
<keyword evidence="10" id="KW-1185">Reference proteome</keyword>
<feature type="transmembrane region" description="Helical" evidence="7">
    <location>
        <begin position="62"/>
        <end position="86"/>
    </location>
</feature>
<evidence type="ECO:0000259" key="8">
    <source>
        <dbReference type="PROSITE" id="PS50850"/>
    </source>
</evidence>
<proteinExistence type="predicted"/>
<dbReference type="SUPFAM" id="SSF103473">
    <property type="entry name" value="MFS general substrate transporter"/>
    <property type="match status" value="1"/>
</dbReference>
<dbReference type="Gene3D" id="1.20.1250.20">
    <property type="entry name" value="MFS general substrate transporter like domains"/>
    <property type="match status" value="2"/>
</dbReference>
<evidence type="ECO:0000256" key="4">
    <source>
        <dbReference type="ARBA" id="ARBA00022692"/>
    </source>
</evidence>
<name>A0ABV9HIQ4_9MICO</name>
<dbReference type="PANTHER" id="PTHR43266">
    <property type="entry name" value="MACROLIDE-EFFLUX PROTEIN"/>
    <property type="match status" value="1"/>
</dbReference>
<keyword evidence="6 7" id="KW-0472">Membrane</keyword>
<comment type="caution">
    <text evidence="9">The sequence shown here is derived from an EMBL/GenBank/DDBJ whole genome shotgun (WGS) entry which is preliminary data.</text>
</comment>
<dbReference type="EMBL" id="JBHSFI010000003">
    <property type="protein sequence ID" value="MFC4628715.1"/>
    <property type="molecule type" value="Genomic_DNA"/>
</dbReference>
<keyword evidence="2" id="KW-0813">Transport</keyword>
<gene>
    <name evidence="9" type="ORF">ACFO6V_10750</name>
</gene>
<evidence type="ECO:0000256" key="7">
    <source>
        <dbReference type="SAM" id="Phobius"/>
    </source>
</evidence>
<dbReference type="Proteomes" id="UP001596011">
    <property type="component" value="Unassembled WGS sequence"/>
</dbReference>
<feature type="transmembrane region" description="Helical" evidence="7">
    <location>
        <begin position="290"/>
        <end position="307"/>
    </location>
</feature>
<dbReference type="InterPro" id="IPR011701">
    <property type="entry name" value="MFS"/>
</dbReference>
<keyword evidence="3" id="KW-1003">Cell membrane</keyword>
<evidence type="ECO:0000313" key="9">
    <source>
        <dbReference type="EMBL" id="MFC4628715.1"/>
    </source>
</evidence>
<evidence type="ECO:0000256" key="2">
    <source>
        <dbReference type="ARBA" id="ARBA00022448"/>
    </source>
</evidence>
<evidence type="ECO:0000256" key="5">
    <source>
        <dbReference type="ARBA" id="ARBA00022989"/>
    </source>
</evidence>
<feature type="transmembrane region" description="Helical" evidence="7">
    <location>
        <begin position="35"/>
        <end position="56"/>
    </location>
</feature>
<dbReference type="PROSITE" id="PS50850">
    <property type="entry name" value="MFS"/>
    <property type="match status" value="1"/>
</dbReference>
<dbReference type="InterPro" id="IPR036259">
    <property type="entry name" value="MFS_trans_sf"/>
</dbReference>